<feature type="transmembrane region" description="Helical" evidence="5">
    <location>
        <begin position="71"/>
        <end position="94"/>
    </location>
</feature>
<comment type="caution">
    <text evidence="6">The sequence shown here is derived from an EMBL/GenBank/DDBJ whole genome shotgun (WGS) entry which is preliminary data.</text>
</comment>
<reference evidence="6" key="1">
    <citation type="submission" date="2021-03" db="EMBL/GenBank/DDBJ databases">
        <title>Whole genome shotgun sequence of Actinoplanes consettensis NBRC 14913.</title>
        <authorList>
            <person name="Komaki H."/>
            <person name="Tamura T."/>
        </authorList>
    </citation>
    <scope>NUCLEOTIDE SEQUENCE</scope>
    <source>
        <strain evidence="6">NBRC 14913</strain>
    </source>
</reference>
<evidence type="ECO:0000256" key="3">
    <source>
        <dbReference type="ARBA" id="ARBA00022989"/>
    </source>
</evidence>
<dbReference type="InterPro" id="IPR003339">
    <property type="entry name" value="ABC/ECF_trnsptr_transmembrane"/>
</dbReference>
<dbReference type="Pfam" id="PF02361">
    <property type="entry name" value="CbiQ"/>
    <property type="match status" value="1"/>
</dbReference>
<keyword evidence="2 5" id="KW-0812">Transmembrane</keyword>
<dbReference type="AlphaFoldDB" id="A0A919VTK6"/>
<sequence>MISLYRPGDSLLHRMPAGPKLVVVAGLATAISLLPANPLLLAAVLVAVAGCYLQAGTGIAEAGRQLWRLRWVLLVVSLSQVFFLPVLTVAANVIRVGAVVLLANLITLTTRTDRLIDALERALRPLRRVGVNSDRVALMLSMTITTIPVIAGFAARIREAQRARGVTVSPFAAVVPLLVMALKHADDLADALVARGAD</sequence>
<evidence type="ECO:0000313" key="6">
    <source>
        <dbReference type="EMBL" id="GIM76091.1"/>
    </source>
</evidence>
<keyword evidence="3 5" id="KW-1133">Transmembrane helix</keyword>
<dbReference type="PANTHER" id="PTHR33514:SF13">
    <property type="entry name" value="PROTEIN ABCI12, CHLOROPLASTIC"/>
    <property type="match status" value="1"/>
</dbReference>
<accession>A0A919VTK6</accession>
<evidence type="ECO:0000256" key="4">
    <source>
        <dbReference type="ARBA" id="ARBA00023136"/>
    </source>
</evidence>
<evidence type="ECO:0000256" key="2">
    <source>
        <dbReference type="ARBA" id="ARBA00022692"/>
    </source>
</evidence>
<name>A0A919VTK6_9ACTN</name>
<comment type="subcellular location">
    <subcellularLocation>
        <location evidence="1">Membrane</location>
        <topology evidence="1">Multi-pass membrane protein</topology>
    </subcellularLocation>
</comment>
<dbReference type="RefSeq" id="WP_212999539.1">
    <property type="nucleotide sequence ID" value="NZ_BAAATW010000010.1"/>
</dbReference>
<dbReference type="CDD" id="cd16914">
    <property type="entry name" value="EcfT"/>
    <property type="match status" value="1"/>
</dbReference>
<keyword evidence="7" id="KW-1185">Reference proteome</keyword>
<gene>
    <name evidence="6" type="ORF">Aco04nite_48600</name>
</gene>
<feature type="transmembrane region" description="Helical" evidence="5">
    <location>
        <begin position="39"/>
        <end position="59"/>
    </location>
</feature>
<feature type="transmembrane region" description="Helical" evidence="5">
    <location>
        <begin position="136"/>
        <end position="155"/>
    </location>
</feature>
<evidence type="ECO:0000313" key="7">
    <source>
        <dbReference type="Proteomes" id="UP000680865"/>
    </source>
</evidence>
<proteinExistence type="predicted"/>
<dbReference type="Proteomes" id="UP000680865">
    <property type="component" value="Unassembled WGS sequence"/>
</dbReference>
<organism evidence="6 7">
    <name type="scientific">Winogradskya consettensis</name>
    <dbReference type="NCBI Taxonomy" id="113560"/>
    <lineage>
        <taxon>Bacteria</taxon>
        <taxon>Bacillati</taxon>
        <taxon>Actinomycetota</taxon>
        <taxon>Actinomycetes</taxon>
        <taxon>Micromonosporales</taxon>
        <taxon>Micromonosporaceae</taxon>
        <taxon>Winogradskya</taxon>
    </lineage>
</organism>
<evidence type="ECO:0000256" key="1">
    <source>
        <dbReference type="ARBA" id="ARBA00004141"/>
    </source>
</evidence>
<dbReference type="PANTHER" id="PTHR33514">
    <property type="entry name" value="PROTEIN ABCI12, CHLOROPLASTIC"/>
    <property type="match status" value="1"/>
</dbReference>
<keyword evidence="4 5" id="KW-0472">Membrane</keyword>
<dbReference type="GO" id="GO:0005886">
    <property type="term" value="C:plasma membrane"/>
    <property type="evidence" value="ECO:0007669"/>
    <property type="project" value="TreeGrafter"/>
</dbReference>
<protein>
    <submittedName>
        <fullName evidence="6">Cobalt ABC transporter</fullName>
    </submittedName>
</protein>
<evidence type="ECO:0000256" key="5">
    <source>
        <dbReference type="SAM" id="Phobius"/>
    </source>
</evidence>
<dbReference type="EMBL" id="BOQP01000027">
    <property type="protein sequence ID" value="GIM76091.1"/>
    <property type="molecule type" value="Genomic_DNA"/>
</dbReference>